<dbReference type="Gene3D" id="3.40.50.10140">
    <property type="entry name" value="Toll/interleukin-1 receptor homology (TIR) domain"/>
    <property type="match status" value="1"/>
</dbReference>
<evidence type="ECO:0000256" key="1">
    <source>
        <dbReference type="ARBA" id="ARBA00011982"/>
    </source>
</evidence>
<dbReference type="InterPro" id="IPR035897">
    <property type="entry name" value="Toll_tir_struct_dom_sf"/>
</dbReference>
<keyword evidence="3" id="KW-0677">Repeat</keyword>
<evidence type="ECO:0000256" key="5">
    <source>
        <dbReference type="ARBA" id="ARBA00022821"/>
    </source>
</evidence>
<proteinExistence type="predicted"/>
<dbReference type="Pfam" id="PF00931">
    <property type="entry name" value="NB-ARC"/>
    <property type="match status" value="1"/>
</dbReference>
<keyword evidence="4" id="KW-0378">Hydrolase</keyword>
<dbReference type="Proteomes" id="UP000027138">
    <property type="component" value="Unassembled WGS sequence"/>
</dbReference>
<dbReference type="InterPro" id="IPR027417">
    <property type="entry name" value="P-loop_NTPase"/>
</dbReference>
<dbReference type="SUPFAM" id="SSF52540">
    <property type="entry name" value="P-loop containing nucleoside triphosphate hydrolases"/>
    <property type="match status" value="1"/>
</dbReference>
<dbReference type="EMBL" id="KK914227">
    <property type="protein sequence ID" value="KDP45571.1"/>
    <property type="molecule type" value="Genomic_DNA"/>
</dbReference>
<dbReference type="SMART" id="SM00255">
    <property type="entry name" value="TIR"/>
    <property type="match status" value="1"/>
</dbReference>
<dbReference type="FunFam" id="1.10.8.430:FF:000002">
    <property type="entry name" value="Disease resistance protein (TIR-NBS-LRR class)"/>
    <property type="match status" value="1"/>
</dbReference>
<evidence type="ECO:0000256" key="7">
    <source>
        <dbReference type="ARBA" id="ARBA00047304"/>
    </source>
</evidence>
<dbReference type="InterPro" id="IPR002182">
    <property type="entry name" value="NB-ARC"/>
</dbReference>
<dbReference type="InterPro" id="IPR000157">
    <property type="entry name" value="TIR_dom"/>
</dbReference>
<reference evidence="9 10" key="1">
    <citation type="journal article" date="2014" name="PLoS ONE">
        <title>Global Analysis of Gene Expression Profiles in Physic Nut (Jatropha curcas L.) Seedlings Exposed to Salt Stress.</title>
        <authorList>
            <person name="Zhang L."/>
            <person name="Zhang C."/>
            <person name="Wu P."/>
            <person name="Chen Y."/>
            <person name="Li M."/>
            <person name="Jiang H."/>
            <person name="Wu G."/>
        </authorList>
    </citation>
    <scope>NUCLEOTIDE SEQUENCE [LARGE SCALE GENOMIC DNA]</scope>
    <source>
        <strain evidence="10">cv. GZQX0401</strain>
        <tissue evidence="9">Young leaves</tissue>
    </source>
</reference>
<dbReference type="AlphaFoldDB" id="A0A067LAS3"/>
<dbReference type="InterPro" id="IPR032675">
    <property type="entry name" value="LRR_dom_sf"/>
</dbReference>
<evidence type="ECO:0000256" key="6">
    <source>
        <dbReference type="ARBA" id="ARBA00023027"/>
    </source>
</evidence>
<dbReference type="GO" id="GO:0006952">
    <property type="term" value="P:defense response"/>
    <property type="evidence" value="ECO:0007669"/>
    <property type="project" value="InterPro"/>
</dbReference>
<dbReference type="Gene3D" id="1.10.8.430">
    <property type="entry name" value="Helical domain of apoptotic protease-activating factors"/>
    <property type="match status" value="1"/>
</dbReference>
<keyword evidence="6" id="KW-0520">NAD</keyword>
<dbReference type="Pfam" id="PF23282">
    <property type="entry name" value="WHD_ROQ1"/>
    <property type="match status" value="1"/>
</dbReference>
<dbReference type="EC" id="3.2.2.6" evidence="1"/>
<evidence type="ECO:0000259" key="8">
    <source>
        <dbReference type="PROSITE" id="PS50104"/>
    </source>
</evidence>
<dbReference type="Gene3D" id="3.80.10.10">
    <property type="entry name" value="Ribonuclease Inhibitor"/>
    <property type="match status" value="2"/>
</dbReference>
<dbReference type="GO" id="GO:0061809">
    <property type="term" value="F:NAD+ nucleosidase activity, cyclic ADP-ribose generating"/>
    <property type="evidence" value="ECO:0007669"/>
    <property type="project" value="UniProtKB-EC"/>
</dbReference>
<dbReference type="PANTHER" id="PTHR11017:SF354">
    <property type="entry name" value="ADP-RIBOSYL CYCLASE_CYCLIC ADP-RIBOSE HYDROLASE"/>
    <property type="match status" value="1"/>
</dbReference>
<dbReference type="OrthoDB" id="850331at2759"/>
<comment type="catalytic activity">
    <reaction evidence="7">
        <text>NAD(+) + H2O = ADP-D-ribose + nicotinamide + H(+)</text>
        <dbReference type="Rhea" id="RHEA:16301"/>
        <dbReference type="ChEBI" id="CHEBI:15377"/>
        <dbReference type="ChEBI" id="CHEBI:15378"/>
        <dbReference type="ChEBI" id="CHEBI:17154"/>
        <dbReference type="ChEBI" id="CHEBI:57540"/>
        <dbReference type="ChEBI" id="CHEBI:57967"/>
        <dbReference type="EC" id="3.2.2.6"/>
    </reaction>
    <physiologicalReaction direction="left-to-right" evidence="7">
        <dbReference type="Rhea" id="RHEA:16302"/>
    </physiologicalReaction>
</comment>
<dbReference type="FunFam" id="3.40.50.10140:FF:000007">
    <property type="entry name" value="Disease resistance protein (TIR-NBS-LRR class)"/>
    <property type="match status" value="1"/>
</dbReference>
<organism evidence="9 10">
    <name type="scientific">Jatropha curcas</name>
    <name type="common">Barbados nut</name>
    <dbReference type="NCBI Taxonomy" id="180498"/>
    <lineage>
        <taxon>Eukaryota</taxon>
        <taxon>Viridiplantae</taxon>
        <taxon>Streptophyta</taxon>
        <taxon>Embryophyta</taxon>
        <taxon>Tracheophyta</taxon>
        <taxon>Spermatophyta</taxon>
        <taxon>Magnoliopsida</taxon>
        <taxon>eudicotyledons</taxon>
        <taxon>Gunneridae</taxon>
        <taxon>Pentapetalae</taxon>
        <taxon>rosids</taxon>
        <taxon>fabids</taxon>
        <taxon>Malpighiales</taxon>
        <taxon>Euphorbiaceae</taxon>
        <taxon>Crotonoideae</taxon>
        <taxon>Jatropheae</taxon>
        <taxon>Jatropha</taxon>
    </lineage>
</organism>
<protein>
    <recommendedName>
        <fullName evidence="1">ADP-ribosyl cyclase/cyclic ADP-ribose hydrolase</fullName>
        <ecNumber evidence="1">3.2.2.6</ecNumber>
    </recommendedName>
</protein>
<dbReference type="PANTHER" id="PTHR11017">
    <property type="entry name" value="LEUCINE-RICH REPEAT-CONTAINING PROTEIN"/>
    <property type="match status" value="1"/>
</dbReference>
<evidence type="ECO:0000313" key="10">
    <source>
        <dbReference type="Proteomes" id="UP000027138"/>
    </source>
</evidence>
<dbReference type="GO" id="GO:0007165">
    <property type="term" value="P:signal transduction"/>
    <property type="evidence" value="ECO:0007669"/>
    <property type="project" value="InterPro"/>
</dbReference>
<dbReference type="InterPro" id="IPR045344">
    <property type="entry name" value="C-JID"/>
</dbReference>
<evidence type="ECO:0000256" key="4">
    <source>
        <dbReference type="ARBA" id="ARBA00022801"/>
    </source>
</evidence>
<dbReference type="InterPro" id="IPR058192">
    <property type="entry name" value="WHD_ROQ1-like"/>
</dbReference>
<dbReference type="SUPFAM" id="SSF52200">
    <property type="entry name" value="Toll/Interleukin receptor TIR domain"/>
    <property type="match status" value="1"/>
</dbReference>
<dbReference type="InterPro" id="IPR044974">
    <property type="entry name" value="Disease_R_plants"/>
</dbReference>
<name>A0A067LAS3_JATCU</name>
<dbReference type="Pfam" id="PF23286">
    <property type="entry name" value="LRR_13"/>
    <property type="match status" value="1"/>
</dbReference>
<dbReference type="SUPFAM" id="SSF52058">
    <property type="entry name" value="L domain-like"/>
    <property type="match status" value="1"/>
</dbReference>
<accession>A0A067LAS3</accession>
<keyword evidence="10" id="KW-1185">Reference proteome</keyword>
<sequence>MSSISSSTVPPKTNYDVFLSFRGVDTRLNFTSHLYAALRRKHITTFIDYTGLETGEEISPNLLKAIEESKMSVIIFSKNYASSQWCLDELVKIMECMKSIGQKVLPIFYRVDPSDVRNQTGNFGDGFRKVKEQFQEDAEKIDRWITALTKAANLSGWDSNNYRYESELSEGIVNRILKKLYPAYYSVCSNLPGIDLHINNLLSLLSIGSEDVRFIGIWGMGGIGKTTIAEVLLSRIFDKFDDCCFLSNIREKSEKDGLFHLRKCLFSKLLQIQNENLNLEMYHVLPTIVLDMLSRKKVLIVLDDVNDSDQLEALAGHHNWFGPRSRVIMTSRDKEVLDNGVDITYRVEGLQYRDALKLLSMKAFKQKHPPKDFIQLSERVLNYAKAVPLALKVLGSHLCKRSPKEWESVLDKLKQFPDSKIQKILEVSYDTLEQNEKDIFLDVACFFKGQDKDWVEDILNGCGLAASMGINRLKDKCLVVIVQNNLEMHDLIQEMGQDIARRRGSRLWNPKNICDTLTTETMKEAVEGIFLDMSKMGKVHLNHAIFSWMPNLRSLIFFRSQYCSKNKDTGFMLESPQSNYLQYLSNKLSLLHWEEYPYKSMPSSFFMENLVQLDLRESRIEQLWTGDKCPQQLKYLNLFGCMQLTRLPNLSSATNLEWIILGLCMSLIEIPSSIQCLLKLKYLDLYRCEKLRTLPNLIQLKSLAHLRLSYCSNLKTALEIPRSIQVLELERSGLEEFSPNVQVLDDLQYLSMWQCKNLRSLPRCLNLNYVIKQHILNLTGCLNLKKFPVILGKIEVLMLNQTGIEELPSSIQYLSSLVELEMKNRERLQSLPSSICELKLLQKFVLSGCSKLNKLPPLYGLYSLEELYLDGSRLKEIPSDIVSRASLRVLNLKNCDKLQGLPELPCRLMELQAVNCTSVKTAESSSSFACIGHLRKFWPYKYLFNYCNCINLSKNVRCKIVEDVRQRIEEIAFGTALSHRRAINNSEGDIVIGLPEGEIPEWNIVIGLPGGEIPEWDAVVCLFKNEVPEWDTIGFPSRIPKWFSYQGQGSSFSILFPPNWFDVLGFTFCAVIEFDIPLNKCDDFFITCECHFKSDNGGRKVQFRSSTIHLEAILQSDHLFLWYNNFHTTLNLREWLIRNNVNEGLCEFKAEARGFNKVKLKVNRCGLMLNGCRGNGCVTDSKPKFP</sequence>
<dbReference type="GO" id="GO:0043531">
    <property type="term" value="F:ADP binding"/>
    <property type="evidence" value="ECO:0007669"/>
    <property type="project" value="InterPro"/>
</dbReference>
<feature type="domain" description="TIR" evidence="8">
    <location>
        <begin position="13"/>
        <end position="180"/>
    </location>
</feature>
<evidence type="ECO:0000313" key="9">
    <source>
        <dbReference type="EMBL" id="KDP45571.1"/>
    </source>
</evidence>
<dbReference type="Pfam" id="PF01582">
    <property type="entry name" value="TIR"/>
    <property type="match status" value="1"/>
</dbReference>
<dbReference type="InterPro" id="IPR042197">
    <property type="entry name" value="Apaf_helical"/>
</dbReference>
<keyword evidence="2" id="KW-0433">Leucine-rich repeat</keyword>
<dbReference type="PRINTS" id="PR00364">
    <property type="entry name" value="DISEASERSIST"/>
</dbReference>
<dbReference type="Gene3D" id="3.40.50.300">
    <property type="entry name" value="P-loop containing nucleotide triphosphate hydrolases"/>
    <property type="match status" value="1"/>
</dbReference>
<dbReference type="PROSITE" id="PS50104">
    <property type="entry name" value="TIR"/>
    <property type="match status" value="1"/>
</dbReference>
<gene>
    <name evidence="9" type="ORF">JCGZ_17178</name>
</gene>
<dbReference type="Pfam" id="PF20160">
    <property type="entry name" value="C-JID"/>
    <property type="match status" value="1"/>
</dbReference>
<dbReference type="InterPro" id="IPR058546">
    <property type="entry name" value="RPS4B/Roq1-like_LRR"/>
</dbReference>
<keyword evidence="5" id="KW-0611">Plant defense</keyword>
<evidence type="ECO:0000256" key="2">
    <source>
        <dbReference type="ARBA" id="ARBA00022614"/>
    </source>
</evidence>
<evidence type="ECO:0000256" key="3">
    <source>
        <dbReference type="ARBA" id="ARBA00022737"/>
    </source>
</evidence>